<dbReference type="OrthoDB" id="671595at2759"/>
<dbReference type="InterPro" id="IPR042178">
    <property type="entry name" value="Serpin_sf_1"/>
</dbReference>
<organism evidence="2 3">
    <name type="scientific">Adineta ricciae</name>
    <name type="common">Rotifer</name>
    <dbReference type="NCBI Taxonomy" id="249248"/>
    <lineage>
        <taxon>Eukaryota</taxon>
        <taxon>Metazoa</taxon>
        <taxon>Spiralia</taxon>
        <taxon>Gnathifera</taxon>
        <taxon>Rotifera</taxon>
        <taxon>Eurotatoria</taxon>
        <taxon>Bdelloidea</taxon>
        <taxon>Adinetida</taxon>
        <taxon>Adinetidae</taxon>
        <taxon>Adineta</taxon>
    </lineage>
</organism>
<gene>
    <name evidence="2" type="ORF">EDS130_LOCUS38058</name>
</gene>
<dbReference type="Gene3D" id="2.30.39.10">
    <property type="entry name" value="Alpha-1-antitrypsin, domain 1"/>
    <property type="match status" value="2"/>
</dbReference>
<dbReference type="EMBL" id="CAJNOJ010000388">
    <property type="protein sequence ID" value="CAF1428811.1"/>
    <property type="molecule type" value="Genomic_DNA"/>
</dbReference>
<dbReference type="Gene3D" id="3.30.497.10">
    <property type="entry name" value="Antithrombin, subunit I, domain 2"/>
    <property type="match status" value="1"/>
</dbReference>
<dbReference type="SUPFAM" id="SSF56574">
    <property type="entry name" value="Serpins"/>
    <property type="match status" value="1"/>
</dbReference>
<proteinExistence type="predicted"/>
<dbReference type="Proteomes" id="UP000663852">
    <property type="component" value="Unassembled WGS sequence"/>
</dbReference>
<dbReference type="InterPro" id="IPR036186">
    <property type="entry name" value="Serpin_sf"/>
</dbReference>
<dbReference type="Pfam" id="PF00079">
    <property type="entry name" value="Serpin"/>
    <property type="match status" value="1"/>
</dbReference>
<evidence type="ECO:0000259" key="1">
    <source>
        <dbReference type="Pfam" id="PF00079"/>
    </source>
</evidence>
<dbReference type="InterPro" id="IPR023796">
    <property type="entry name" value="Serpin_dom"/>
</dbReference>
<protein>
    <recommendedName>
        <fullName evidence="1">Serpin domain-containing protein</fullName>
    </recommendedName>
</protein>
<dbReference type="PANTHER" id="PTHR11461:SF372">
    <property type="entry name" value="ACCESSORY GLAND PROTEIN ACP76A-RELATED"/>
    <property type="match status" value="1"/>
</dbReference>
<reference evidence="2" key="1">
    <citation type="submission" date="2021-02" db="EMBL/GenBank/DDBJ databases">
        <authorList>
            <person name="Nowell W R."/>
        </authorList>
    </citation>
    <scope>NUCLEOTIDE SEQUENCE</scope>
</reference>
<dbReference type="GO" id="GO:0005615">
    <property type="term" value="C:extracellular space"/>
    <property type="evidence" value="ECO:0007669"/>
    <property type="project" value="InterPro"/>
</dbReference>
<dbReference type="AlphaFoldDB" id="A0A815N3N7"/>
<evidence type="ECO:0000313" key="2">
    <source>
        <dbReference type="EMBL" id="CAF1428811.1"/>
    </source>
</evidence>
<dbReference type="InterPro" id="IPR042185">
    <property type="entry name" value="Serpin_sf_2"/>
</dbReference>
<dbReference type="GO" id="GO:0004867">
    <property type="term" value="F:serine-type endopeptidase inhibitor activity"/>
    <property type="evidence" value="ECO:0007669"/>
    <property type="project" value="InterPro"/>
</dbReference>
<feature type="domain" description="Serpin" evidence="1">
    <location>
        <begin position="1"/>
        <end position="87"/>
    </location>
</feature>
<name>A0A815N3N7_ADIRI</name>
<sequence length="135" mass="15690">MVDFPYKRANKDIQFVFRITLPNGGVLLSEIQQKFTSQPTLLEDIFNQQKTTTQEILLYIPKFKMETQFELKTDLEQLAIHDAFDTNTEAAAAATNVIMTLSCAKVQQPPHIVFRAERPFLFYIRERRQFRASTS</sequence>
<accession>A0A815N3N7</accession>
<dbReference type="PANTHER" id="PTHR11461">
    <property type="entry name" value="SERINE PROTEASE INHIBITOR, SERPIN"/>
    <property type="match status" value="1"/>
</dbReference>
<dbReference type="InterPro" id="IPR000215">
    <property type="entry name" value="Serpin_fam"/>
</dbReference>
<evidence type="ECO:0000313" key="3">
    <source>
        <dbReference type="Proteomes" id="UP000663852"/>
    </source>
</evidence>
<comment type="caution">
    <text evidence="2">The sequence shown here is derived from an EMBL/GenBank/DDBJ whole genome shotgun (WGS) entry which is preliminary data.</text>
</comment>